<dbReference type="EMBL" id="JH668400">
    <property type="protein sequence ID" value="KAG6451140.1"/>
    <property type="molecule type" value="Genomic_DNA"/>
</dbReference>
<organism evidence="3 4">
    <name type="scientific">Manduca sexta</name>
    <name type="common">Tobacco hawkmoth</name>
    <name type="synonym">Tobacco hornworm</name>
    <dbReference type="NCBI Taxonomy" id="7130"/>
    <lineage>
        <taxon>Eukaryota</taxon>
        <taxon>Metazoa</taxon>
        <taxon>Ecdysozoa</taxon>
        <taxon>Arthropoda</taxon>
        <taxon>Hexapoda</taxon>
        <taxon>Insecta</taxon>
        <taxon>Pterygota</taxon>
        <taxon>Neoptera</taxon>
        <taxon>Endopterygota</taxon>
        <taxon>Lepidoptera</taxon>
        <taxon>Glossata</taxon>
        <taxon>Ditrysia</taxon>
        <taxon>Bombycoidea</taxon>
        <taxon>Sphingidae</taxon>
        <taxon>Sphinginae</taxon>
        <taxon>Sphingini</taxon>
        <taxon>Manduca</taxon>
    </lineage>
</organism>
<proteinExistence type="predicted"/>
<dbReference type="Pfam" id="PF10545">
    <property type="entry name" value="MADF_DNA_bdg"/>
    <property type="match status" value="1"/>
</dbReference>
<dbReference type="InterPro" id="IPR006578">
    <property type="entry name" value="MADF-dom"/>
</dbReference>
<dbReference type="PANTHER" id="PTHR21505">
    <property type="entry name" value="MADF DOMAIN-CONTAINING PROTEIN-RELATED"/>
    <property type="match status" value="1"/>
</dbReference>
<reference evidence="3" key="1">
    <citation type="journal article" date="2016" name="Insect Biochem. Mol. Biol.">
        <title>Multifaceted biological insights from a draft genome sequence of the tobacco hornworm moth, Manduca sexta.</title>
        <authorList>
            <person name="Kanost M.R."/>
            <person name="Arrese E.L."/>
            <person name="Cao X."/>
            <person name="Chen Y.R."/>
            <person name="Chellapilla S."/>
            <person name="Goldsmith M.R."/>
            <person name="Grosse-Wilde E."/>
            <person name="Heckel D.G."/>
            <person name="Herndon N."/>
            <person name="Jiang H."/>
            <person name="Papanicolaou A."/>
            <person name="Qu J."/>
            <person name="Soulages J.L."/>
            <person name="Vogel H."/>
            <person name="Walters J."/>
            <person name="Waterhouse R.M."/>
            <person name="Ahn S.J."/>
            <person name="Almeida F.C."/>
            <person name="An C."/>
            <person name="Aqrawi P."/>
            <person name="Bretschneider A."/>
            <person name="Bryant W.B."/>
            <person name="Bucks S."/>
            <person name="Chao H."/>
            <person name="Chevignon G."/>
            <person name="Christen J.M."/>
            <person name="Clarke D.F."/>
            <person name="Dittmer N.T."/>
            <person name="Ferguson L.C.F."/>
            <person name="Garavelou S."/>
            <person name="Gordon K.H.J."/>
            <person name="Gunaratna R.T."/>
            <person name="Han Y."/>
            <person name="Hauser F."/>
            <person name="He Y."/>
            <person name="Heidel-Fischer H."/>
            <person name="Hirsh A."/>
            <person name="Hu Y."/>
            <person name="Jiang H."/>
            <person name="Kalra D."/>
            <person name="Klinner C."/>
            <person name="Konig C."/>
            <person name="Kovar C."/>
            <person name="Kroll A.R."/>
            <person name="Kuwar S.S."/>
            <person name="Lee S.L."/>
            <person name="Lehman R."/>
            <person name="Li K."/>
            <person name="Li Z."/>
            <person name="Liang H."/>
            <person name="Lovelace S."/>
            <person name="Lu Z."/>
            <person name="Mansfield J.H."/>
            <person name="McCulloch K.J."/>
            <person name="Mathew T."/>
            <person name="Morton B."/>
            <person name="Muzny D.M."/>
            <person name="Neunemann D."/>
            <person name="Ongeri F."/>
            <person name="Pauchet Y."/>
            <person name="Pu L.L."/>
            <person name="Pyrousis I."/>
            <person name="Rao X.J."/>
            <person name="Redding A."/>
            <person name="Roesel C."/>
            <person name="Sanchez-Gracia A."/>
            <person name="Schaack S."/>
            <person name="Shukla A."/>
            <person name="Tetreau G."/>
            <person name="Wang Y."/>
            <person name="Xiong G.H."/>
            <person name="Traut W."/>
            <person name="Walsh T.K."/>
            <person name="Worley K.C."/>
            <person name="Wu D."/>
            <person name="Wu W."/>
            <person name="Wu Y.Q."/>
            <person name="Zhang X."/>
            <person name="Zou Z."/>
            <person name="Zucker H."/>
            <person name="Briscoe A.D."/>
            <person name="Burmester T."/>
            <person name="Clem R.J."/>
            <person name="Feyereisen R."/>
            <person name="Grimmelikhuijzen C.J.P."/>
            <person name="Hamodrakas S.J."/>
            <person name="Hansson B.S."/>
            <person name="Huguet E."/>
            <person name="Jermiin L.S."/>
            <person name="Lan Q."/>
            <person name="Lehman H.K."/>
            <person name="Lorenzen M."/>
            <person name="Merzendorfer H."/>
            <person name="Michalopoulos I."/>
            <person name="Morton D.B."/>
            <person name="Muthukrishnan S."/>
            <person name="Oakeshott J.G."/>
            <person name="Palmer W."/>
            <person name="Park Y."/>
            <person name="Passarelli A.L."/>
            <person name="Rozas J."/>
            <person name="Schwartz L.M."/>
            <person name="Smith W."/>
            <person name="Southgate A."/>
            <person name="Vilcinskas A."/>
            <person name="Vogt R."/>
            <person name="Wang P."/>
            <person name="Werren J."/>
            <person name="Yu X.Q."/>
            <person name="Zhou J.J."/>
            <person name="Brown S.J."/>
            <person name="Scherer S.E."/>
            <person name="Richards S."/>
            <person name="Blissard G.W."/>
        </authorList>
    </citation>
    <scope>NUCLEOTIDE SEQUENCE</scope>
</reference>
<keyword evidence="4" id="KW-1185">Reference proteome</keyword>
<dbReference type="PANTHER" id="PTHR21505:SF12">
    <property type="entry name" value="MADF DOMAIN-CONTAINING PROTEIN-RELATED"/>
    <property type="match status" value="1"/>
</dbReference>
<sequence length="317" mass="36528">MLNAASGPSGEPSGRQSSRHVRERTRAERSRNITNISGIRVSSTMEEVDWTNEAVVQLIQEYEKRPELWDVNHPMYRVHTVKYKAWAQLASIFECDIMDMRKKLNSVFASHRRVKANLRSGGRSSWFLYPYLRFLPGHIEHNVDGVETPKVDVRQVQESEAEESGESNDSSSDDDNEEEQPVLVKVEPEIVQPRPKRRFIPPPTSPNLSRQPKPLKRRLLKEPTKPTSDLDSKLLEALKLLKRSELSRKKDECDSFGEYIATSLRKHDERTQSMIKQAINNILFEQEMKKYSGGQYTVVLTNMEENPLVLGDHETDK</sequence>
<feature type="compositionally biased region" description="Acidic residues" evidence="1">
    <location>
        <begin position="159"/>
        <end position="180"/>
    </location>
</feature>
<dbReference type="PROSITE" id="PS51029">
    <property type="entry name" value="MADF"/>
    <property type="match status" value="1"/>
</dbReference>
<feature type="domain" description="MADF" evidence="2">
    <location>
        <begin position="57"/>
        <end position="140"/>
    </location>
</feature>
<evidence type="ECO:0000313" key="4">
    <source>
        <dbReference type="Proteomes" id="UP000791440"/>
    </source>
</evidence>
<accession>A0A921Z531</accession>
<dbReference type="AlphaFoldDB" id="A0A921Z531"/>
<evidence type="ECO:0000259" key="2">
    <source>
        <dbReference type="PROSITE" id="PS51029"/>
    </source>
</evidence>
<reference evidence="3" key="2">
    <citation type="submission" date="2020-12" db="EMBL/GenBank/DDBJ databases">
        <authorList>
            <person name="Kanost M."/>
        </authorList>
    </citation>
    <scope>NUCLEOTIDE SEQUENCE</scope>
</reference>
<protein>
    <recommendedName>
        <fullName evidence="2">MADF domain-containing protein</fullName>
    </recommendedName>
</protein>
<comment type="caution">
    <text evidence="3">The sequence shown here is derived from an EMBL/GenBank/DDBJ whole genome shotgun (WGS) entry which is preliminary data.</text>
</comment>
<dbReference type="Proteomes" id="UP000791440">
    <property type="component" value="Unassembled WGS sequence"/>
</dbReference>
<gene>
    <name evidence="3" type="ORF">O3G_MSEX006963</name>
</gene>
<evidence type="ECO:0000313" key="3">
    <source>
        <dbReference type="EMBL" id="KAG6451140.1"/>
    </source>
</evidence>
<feature type="region of interest" description="Disordered" evidence="1">
    <location>
        <begin position="155"/>
        <end position="228"/>
    </location>
</feature>
<evidence type="ECO:0000256" key="1">
    <source>
        <dbReference type="SAM" id="MobiDB-lite"/>
    </source>
</evidence>
<dbReference type="SMART" id="SM00595">
    <property type="entry name" value="MADF"/>
    <property type="match status" value="1"/>
</dbReference>
<name>A0A921Z531_MANSE</name>
<feature type="region of interest" description="Disordered" evidence="1">
    <location>
        <begin position="1"/>
        <end position="29"/>
    </location>
</feature>